<dbReference type="GO" id="GO:0003723">
    <property type="term" value="F:RNA binding"/>
    <property type="evidence" value="ECO:0007669"/>
    <property type="project" value="UniProtKB-UniRule"/>
</dbReference>
<keyword evidence="2 5" id="KW-0808">Transferase</keyword>
<dbReference type="Pfam" id="PF01138">
    <property type="entry name" value="RNase_PH"/>
    <property type="match status" value="2"/>
</dbReference>
<dbReference type="Gene3D" id="3.30.1370.10">
    <property type="entry name" value="K Homology domain, type 1"/>
    <property type="match status" value="1"/>
</dbReference>
<keyword evidence="4 5" id="KW-0694">RNA-binding</keyword>
<dbReference type="InterPro" id="IPR012340">
    <property type="entry name" value="NA-bd_OB-fold"/>
</dbReference>
<dbReference type="CDD" id="cd11364">
    <property type="entry name" value="RNase_PH_PNPase_2"/>
    <property type="match status" value="1"/>
</dbReference>
<evidence type="ECO:0000259" key="7">
    <source>
        <dbReference type="PROSITE" id="PS50126"/>
    </source>
</evidence>
<organism evidence="8 9">
    <name type="scientific">Candidatus Woesebacteria bacterium RIFCSPHIGHO2_01_FULL_44_21</name>
    <dbReference type="NCBI Taxonomy" id="1802503"/>
    <lineage>
        <taxon>Bacteria</taxon>
        <taxon>Candidatus Woeseibacteriota</taxon>
    </lineage>
</organism>
<name>A0A1F7Z1L3_9BACT</name>
<dbReference type="FunFam" id="3.30.230.70:FF:000001">
    <property type="entry name" value="Polyribonucleotide nucleotidyltransferase"/>
    <property type="match status" value="1"/>
</dbReference>
<evidence type="ECO:0000313" key="9">
    <source>
        <dbReference type="Proteomes" id="UP000178870"/>
    </source>
</evidence>
<evidence type="ECO:0000256" key="5">
    <source>
        <dbReference type="HAMAP-Rule" id="MF_01595"/>
    </source>
</evidence>
<feature type="compositionally biased region" description="Basic and acidic residues" evidence="6">
    <location>
        <begin position="743"/>
        <end position="766"/>
    </location>
</feature>
<dbReference type="PANTHER" id="PTHR11252">
    <property type="entry name" value="POLYRIBONUCLEOTIDE NUCLEOTIDYLTRANSFERASE"/>
    <property type="match status" value="1"/>
</dbReference>
<dbReference type="GO" id="GO:0006402">
    <property type="term" value="P:mRNA catabolic process"/>
    <property type="evidence" value="ECO:0007669"/>
    <property type="project" value="UniProtKB-UniRule"/>
</dbReference>
<dbReference type="PANTHER" id="PTHR11252:SF0">
    <property type="entry name" value="POLYRIBONUCLEOTIDE NUCLEOTIDYLTRANSFERASE 1, MITOCHONDRIAL"/>
    <property type="match status" value="1"/>
</dbReference>
<dbReference type="InterPro" id="IPR027408">
    <property type="entry name" value="PNPase/RNase_PH_dom_sf"/>
</dbReference>
<dbReference type="CDD" id="cd02393">
    <property type="entry name" value="KH-I_PNPase"/>
    <property type="match status" value="1"/>
</dbReference>
<dbReference type="InterPro" id="IPR015847">
    <property type="entry name" value="ExoRNase_PH_dom2"/>
</dbReference>
<dbReference type="SUPFAM" id="SSF55666">
    <property type="entry name" value="Ribonuclease PH domain 2-like"/>
    <property type="match status" value="2"/>
</dbReference>
<evidence type="ECO:0000256" key="6">
    <source>
        <dbReference type="SAM" id="MobiDB-lite"/>
    </source>
</evidence>
<dbReference type="GO" id="GO:0006396">
    <property type="term" value="P:RNA processing"/>
    <property type="evidence" value="ECO:0007669"/>
    <property type="project" value="InterPro"/>
</dbReference>
<dbReference type="InterPro" id="IPR004087">
    <property type="entry name" value="KH_dom"/>
</dbReference>
<dbReference type="Pfam" id="PF03725">
    <property type="entry name" value="RNase_PH_C"/>
    <property type="match status" value="1"/>
</dbReference>
<dbReference type="NCBIfam" id="NF008805">
    <property type="entry name" value="PRK11824.1"/>
    <property type="match status" value="1"/>
</dbReference>
<reference evidence="8 9" key="1">
    <citation type="journal article" date="2016" name="Nat. Commun.">
        <title>Thousands of microbial genomes shed light on interconnected biogeochemical processes in an aquifer system.</title>
        <authorList>
            <person name="Anantharaman K."/>
            <person name="Brown C.T."/>
            <person name="Hug L.A."/>
            <person name="Sharon I."/>
            <person name="Castelle C.J."/>
            <person name="Probst A.J."/>
            <person name="Thomas B.C."/>
            <person name="Singh A."/>
            <person name="Wilkins M.J."/>
            <person name="Karaoz U."/>
            <person name="Brodie E.L."/>
            <person name="Williams K.H."/>
            <person name="Hubbard S.S."/>
            <person name="Banfield J.F."/>
        </authorList>
    </citation>
    <scope>NUCLEOTIDE SEQUENCE [LARGE SCALE GENOMIC DNA]</scope>
</reference>
<dbReference type="SUPFAM" id="SSF54791">
    <property type="entry name" value="Eukaryotic type KH-domain (KH-domain type I)"/>
    <property type="match status" value="1"/>
</dbReference>
<dbReference type="SUPFAM" id="SSF50249">
    <property type="entry name" value="Nucleic acid-binding proteins"/>
    <property type="match status" value="1"/>
</dbReference>
<comment type="catalytic activity">
    <reaction evidence="5">
        <text>RNA(n+1) + phosphate = RNA(n) + a ribonucleoside 5'-diphosphate</text>
        <dbReference type="Rhea" id="RHEA:22096"/>
        <dbReference type="Rhea" id="RHEA-COMP:14527"/>
        <dbReference type="Rhea" id="RHEA-COMP:17342"/>
        <dbReference type="ChEBI" id="CHEBI:43474"/>
        <dbReference type="ChEBI" id="CHEBI:57930"/>
        <dbReference type="ChEBI" id="CHEBI:140395"/>
        <dbReference type="EC" id="2.7.7.8"/>
    </reaction>
</comment>
<keyword evidence="3 5" id="KW-0548">Nucleotidyltransferase</keyword>
<dbReference type="Gene3D" id="3.30.230.70">
    <property type="entry name" value="GHMP Kinase, N-terminal domain"/>
    <property type="match status" value="2"/>
</dbReference>
<dbReference type="HAMAP" id="MF_01595">
    <property type="entry name" value="PNPase"/>
    <property type="match status" value="1"/>
</dbReference>
<dbReference type="PROSITE" id="PS50084">
    <property type="entry name" value="KH_TYPE_1"/>
    <property type="match status" value="1"/>
</dbReference>
<evidence type="ECO:0000313" key="8">
    <source>
        <dbReference type="EMBL" id="OGM32999.1"/>
    </source>
</evidence>
<dbReference type="InterPro" id="IPR020568">
    <property type="entry name" value="Ribosomal_Su5_D2-typ_SF"/>
</dbReference>
<dbReference type="Pfam" id="PF00575">
    <property type="entry name" value="S1"/>
    <property type="match status" value="1"/>
</dbReference>
<dbReference type="GO" id="GO:0000175">
    <property type="term" value="F:3'-5'-RNA exonuclease activity"/>
    <property type="evidence" value="ECO:0007669"/>
    <property type="project" value="TreeGrafter"/>
</dbReference>
<evidence type="ECO:0000256" key="2">
    <source>
        <dbReference type="ARBA" id="ARBA00022679"/>
    </source>
</evidence>
<feature type="compositionally biased region" description="Basic and acidic residues" evidence="6">
    <location>
        <begin position="689"/>
        <end position="701"/>
    </location>
</feature>
<dbReference type="SUPFAM" id="SSF46915">
    <property type="entry name" value="Polynucleotide phosphorylase/guanosine pentaphosphate synthase (PNPase/GPSI), domain 3"/>
    <property type="match status" value="1"/>
</dbReference>
<dbReference type="GO" id="GO:0005829">
    <property type="term" value="C:cytosol"/>
    <property type="evidence" value="ECO:0007669"/>
    <property type="project" value="TreeGrafter"/>
</dbReference>
<evidence type="ECO:0000256" key="4">
    <source>
        <dbReference type="ARBA" id="ARBA00022884"/>
    </source>
</evidence>
<evidence type="ECO:0000256" key="3">
    <source>
        <dbReference type="ARBA" id="ARBA00022695"/>
    </source>
</evidence>
<dbReference type="InterPro" id="IPR003029">
    <property type="entry name" value="S1_domain"/>
</dbReference>
<feature type="domain" description="S1 motif" evidence="7">
    <location>
        <begin position="618"/>
        <end position="686"/>
    </location>
</feature>
<dbReference type="Pfam" id="PF00013">
    <property type="entry name" value="KH_1"/>
    <property type="match status" value="1"/>
</dbReference>
<keyword evidence="5" id="KW-0963">Cytoplasm</keyword>
<gene>
    <name evidence="5" type="primary">pnp</name>
    <name evidence="8" type="ORF">A2803_02485</name>
</gene>
<dbReference type="InterPro" id="IPR036456">
    <property type="entry name" value="PNPase_PH_RNA-bd_sf"/>
</dbReference>
<dbReference type="InterPro" id="IPR012162">
    <property type="entry name" value="PNPase"/>
</dbReference>
<dbReference type="InterPro" id="IPR036345">
    <property type="entry name" value="ExoRNase_PH_dom2_sf"/>
</dbReference>
<accession>A0A1F7Z1L3</accession>
<comment type="subcellular location">
    <subcellularLocation>
        <location evidence="5">Cytoplasm</location>
    </subcellularLocation>
</comment>
<feature type="compositionally biased region" description="Gly residues" evidence="6">
    <location>
        <begin position="703"/>
        <end position="742"/>
    </location>
</feature>
<dbReference type="GO" id="GO:0004654">
    <property type="term" value="F:polyribonucleotide nucleotidyltransferase activity"/>
    <property type="evidence" value="ECO:0007669"/>
    <property type="project" value="UniProtKB-UniRule"/>
</dbReference>
<comment type="function">
    <text evidence="5">Involved in mRNA degradation. Catalyzes the phosphorolysis of single-stranded polyribonucleotides processively in the 3'- to 5'-direction.</text>
</comment>
<dbReference type="SMART" id="SM00316">
    <property type="entry name" value="S1"/>
    <property type="match status" value="1"/>
</dbReference>
<keyword evidence="5" id="KW-0479">Metal-binding</keyword>
<dbReference type="AlphaFoldDB" id="A0A1F7Z1L3"/>
<dbReference type="Gene3D" id="2.40.50.140">
    <property type="entry name" value="Nucleic acid-binding proteins"/>
    <property type="match status" value="1"/>
</dbReference>
<dbReference type="InterPro" id="IPR004088">
    <property type="entry name" value="KH_dom_type_1"/>
</dbReference>
<dbReference type="NCBIfam" id="TIGR03591">
    <property type="entry name" value="polynuc_phos"/>
    <property type="match status" value="1"/>
</dbReference>
<dbReference type="EC" id="2.7.7.8" evidence="5"/>
<evidence type="ECO:0000256" key="1">
    <source>
        <dbReference type="ARBA" id="ARBA00007404"/>
    </source>
</evidence>
<comment type="cofactor">
    <cofactor evidence="5">
        <name>Mg(2+)</name>
        <dbReference type="ChEBI" id="CHEBI:18420"/>
    </cofactor>
</comment>
<comment type="similarity">
    <text evidence="1 5">Belongs to the polyribonucleotide nucleotidyltransferase family.</text>
</comment>
<protein>
    <recommendedName>
        <fullName evidence="5">Polyribonucleotide nucleotidyltransferase</fullName>
        <ecNumber evidence="5">2.7.7.8</ecNumber>
    </recommendedName>
    <alternativeName>
        <fullName evidence="5">Polynucleotide phosphorylase</fullName>
        <shortName evidence="5">PNPase</shortName>
    </alternativeName>
</protein>
<feature type="binding site" evidence="5">
    <location>
        <position position="482"/>
    </location>
    <ligand>
        <name>Mg(2+)</name>
        <dbReference type="ChEBI" id="CHEBI:18420"/>
    </ligand>
</feature>
<dbReference type="PIRSF" id="PIRSF005499">
    <property type="entry name" value="PNPase"/>
    <property type="match status" value="1"/>
</dbReference>
<dbReference type="SUPFAM" id="SSF54211">
    <property type="entry name" value="Ribosomal protein S5 domain 2-like"/>
    <property type="match status" value="2"/>
</dbReference>
<dbReference type="Proteomes" id="UP000178870">
    <property type="component" value="Unassembled WGS sequence"/>
</dbReference>
<feature type="region of interest" description="Disordered" evidence="6">
    <location>
        <begin position="683"/>
        <end position="787"/>
    </location>
</feature>
<proteinExistence type="inferred from homology"/>
<dbReference type="InterPro" id="IPR036612">
    <property type="entry name" value="KH_dom_type_1_sf"/>
</dbReference>
<dbReference type="SMART" id="SM00322">
    <property type="entry name" value="KH"/>
    <property type="match status" value="1"/>
</dbReference>
<feature type="binding site" evidence="5">
    <location>
        <position position="488"/>
    </location>
    <ligand>
        <name>Mg(2+)</name>
        <dbReference type="ChEBI" id="CHEBI:18420"/>
    </ligand>
</feature>
<dbReference type="GO" id="GO:0000287">
    <property type="term" value="F:magnesium ion binding"/>
    <property type="evidence" value="ECO:0007669"/>
    <property type="project" value="UniProtKB-UniRule"/>
</dbReference>
<sequence>MKKIEKVINLGGRELKLTTGELAGQADAAVLAQYGDTVVLATVVSAPLKVELDYFPLSVEYQERLYAGGKIKGSRWVKRDGRPSDEAILTGRLIDRSVRPLFPKAYMREVQVITTVLSVDMENSPVDVAPIAVSAALAASSIPWDGPVATLRVGLKDGKYFVNPTETELKTSEMELTVSSTNKAIVMIEAGANEVPEKEILEGIAFAEKESKDVLKVLEEFAKEVGNKKETFEEVKTSAELKKAVEKLVKDKLDSVIDSMATKEGGNSDLDELIAAVRDQVTDPEKPLVFGIIDKMISERIREMILKGKRPDGRKHTEIRKLSSRVGVLPRTHGSAIFKRGTTQALTITTLGSPSLGQLIESAEGEEDKRYIHHYSMPPYSIGEVGRVGFPSRREIGHGALAERALFPVLPSEEEFPYTVHVVSEILSSNGSTSMASTCGSTLSLMDAGVPIKSPVSGIAMGLVIKDAKNFAVLSDIMGIEDFNGDMDFKVAGTAKGVTALQLDVKTLSLTVEILAQAIEQSKAGRKEILDSMLATLEKPREAVSKYAPKVRSVKIPVDKIGEIIGPGGKMIKKIKAETGAELDVNDDGTISVTGVDIDGVNRAVEWIENMVRVPVAGEIYEGKVVRMQPFGVFVEILPGKDGLVHVSDMAETYVKDPADIAKEGDKVTVRVKEIDKMGRLNLSMILDPSKEKPREPRERSGGYSGGGRSGGYGGSRGGFGGSRGGYGGGRSGGGYRGGGESRGPRRDFGRRDDNRSGGGDRRDRGSSGPHFPTSRLVSTDKKRFGR</sequence>
<dbReference type="PROSITE" id="PS50126">
    <property type="entry name" value="S1"/>
    <property type="match status" value="1"/>
</dbReference>
<dbReference type="InterPro" id="IPR001247">
    <property type="entry name" value="ExoRNase_PH_dom1"/>
</dbReference>
<dbReference type="EMBL" id="MGGP01000010">
    <property type="protein sequence ID" value="OGM32999.1"/>
    <property type="molecule type" value="Genomic_DNA"/>
</dbReference>
<dbReference type="FunFam" id="3.30.1370.10:FF:000001">
    <property type="entry name" value="Polyribonucleotide nucleotidyltransferase"/>
    <property type="match status" value="1"/>
</dbReference>
<keyword evidence="5" id="KW-0460">Magnesium</keyword>
<comment type="caution">
    <text evidence="8">The sequence shown here is derived from an EMBL/GenBank/DDBJ whole genome shotgun (WGS) entry which is preliminary data.</text>
</comment>